<comment type="caution">
    <text evidence="3">The sequence shown here is derived from an EMBL/GenBank/DDBJ whole genome shotgun (WGS) entry which is preliminary data.</text>
</comment>
<dbReference type="InterPro" id="IPR006311">
    <property type="entry name" value="TAT_signal"/>
</dbReference>
<accession>A0ABR8Z542</accession>
<proteinExistence type="predicted"/>
<dbReference type="InterPro" id="IPR024535">
    <property type="entry name" value="RHGA/B-epi-like_pectate_lyase"/>
</dbReference>
<evidence type="ECO:0000256" key="1">
    <source>
        <dbReference type="SAM" id="MobiDB-lite"/>
    </source>
</evidence>
<dbReference type="Gene3D" id="2.160.20.10">
    <property type="entry name" value="Single-stranded right-handed beta-helix, Pectin lyase-like"/>
    <property type="match status" value="2"/>
</dbReference>
<feature type="domain" description="Rhamnogalacturonase A/B/Epimerase-like pectate lyase" evidence="2">
    <location>
        <begin position="89"/>
        <end position="158"/>
    </location>
</feature>
<protein>
    <recommendedName>
        <fullName evidence="2">Rhamnogalacturonase A/B/Epimerase-like pectate lyase domain-containing protein</fullName>
    </recommendedName>
</protein>
<gene>
    <name evidence="3" type="ORF">H9624_14040</name>
</gene>
<dbReference type="PROSITE" id="PS51318">
    <property type="entry name" value="TAT"/>
    <property type="match status" value="1"/>
</dbReference>
<name>A0ABR8Z542_9MICO</name>
<dbReference type="InterPro" id="IPR011050">
    <property type="entry name" value="Pectin_lyase_fold/virulence"/>
</dbReference>
<reference evidence="3 4" key="1">
    <citation type="submission" date="2020-08" db="EMBL/GenBank/DDBJ databases">
        <title>A Genomic Blueprint of the Chicken Gut Microbiome.</title>
        <authorList>
            <person name="Gilroy R."/>
            <person name="Ravi A."/>
            <person name="Getino M."/>
            <person name="Pursley I."/>
            <person name="Horton D.L."/>
            <person name="Alikhan N.-F."/>
            <person name="Baker D."/>
            <person name="Gharbi K."/>
            <person name="Hall N."/>
            <person name="Watson M."/>
            <person name="Adriaenssens E.M."/>
            <person name="Foster-Nyarko E."/>
            <person name="Jarju S."/>
            <person name="Secka A."/>
            <person name="Antonio M."/>
            <person name="Oren A."/>
            <person name="Chaudhuri R."/>
            <person name="La Ragione R.M."/>
            <person name="Hildebrand F."/>
            <person name="Pallen M.J."/>
        </authorList>
    </citation>
    <scope>NUCLEOTIDE SEQUENCE [LARGE SCALE GENOMIC DNA]</scope>
    <source>
        <strain evidence="3 4">Sa1BUA1</strain>
    </source>
</reference>
<dbReference type="EMBL" id="JACSPO010000011">
    <property type="protein sequence ID" value="MBD8063440.1"/>
    <property type="molecule type" value="Genomic_DNA"/>
</dbReference>
<feature type="region of interest" description="Disordered" evidence="1">
    <location>
        <begin position="64"/>
        <end position="86"/>
    </location>
</feature>
<evidence type="ECO:0000313" key="3">
    <source>
        <dbReference type="EMBL" id="MBD8063440.1"/>
    </source>
</evidence>
<organism evidence="3 4">
    <name type="scientific">Oceanitalea stevensii</name>
    <dbReference type="NCBI Taxonomy" id="2763072"/>
    <lineage>
        <taxon>Bacteria</taxon>
        <taxon>Bacillati</taxon>
        <taxon>Actinomycetota</taxon>
        <taxon>Actinomycetes</taxon>
        <taxon>Micrococcales</taxon>
        <taxon>Bogoriellaceae</taxon>
        <taxon>Georgenia</taxon>
    </lineage>
</organism>
<feature type="region of interest" description="Disordered" evidence="1">
    <location>
        <begin position="26"/>
        <end position="47"/>
    </location>
</feature>
<sequence length="567" mass="61010">MTQQSDISRRAVLGLAAGVAVTAAVGSSAAAAPDRPLPPGRGVGREGRDLSTSLLQQWTRRPASHPLVGDFTGAGYRQGAPTPRPPVTVNVTRFGAVGDGTTDDVGAFNDAVRTVGEQGGGVVLVPAGTYHLSGPVWMHWSNVVLRGASRNSTVLHFSRPLKDGYRSNWQDWQQQDRWSWAGGQIWVVPKPVLTKLEEEEWLGTEGWIPGPQLASVAPAPRGTRDLTVSTTARLRAGEMVLLETVNPGAPLLAHLAGETEGARSYDWPTGAPQLVRGTEGFYPQYGTLQWPVRVESVLDATTVRLAQPVKHDLSDRWPTTVRALGPRVTEVGVEHLTVRNALLPQTRHNQNPGSNGVHFQAAHDCWATDVQIENCDVGFGMTGAKSVTISGATVTGRNTHHPFVMRMQSHDNLVQGFTIGPFTTALAEGARMHGLNVEGLSSGNVYRDGFMYEGTFDSHRGLPFENARTNIRLINTGTVGGNQNSGPYFGARFAHWGVDVLNDRPYAVTVGDVAPRSVTIGVSGVAADAPSQLRPDFPGGPEALENVTDVTARAVRDLYEAQRRYRS</sequence>
<evidence type="ECO:0000313" key="4">
    <source>
        <dbReference type="Proteomes" id="UP000661894"/>
    </source>
</evidence>
<evidence type="ECO:0000259" key="2">
    <source>
        <dbReference type="Pfam" id="PF12708"/>
    </source>
</evidence>
<dbReference type="Pfam" id="PF12708">
    <property type="entry name" value="Pect-lyase_RHGA_epim"/>
    <property type="match status" value="1"/>
</dbReference>
<dbReference type="SUPFAM" id="SSF51126">
    <property type="entry name" value="Pectin lyase-like"/>
    <property type="match status" value="1"/>
</dbReference>
<keyword evidence="4" id="KW-1185">Reference proteome</keyword>
<dbReference type="InterPro" id="IPR012334">
    <property type="entry name" value="Pectin_lyas_fold"/>
</dbReference>
<dbReference type="Proteomes" id="UP000661894">
    <property type="component" value="Unassembled WGS sequence"/>
</dbReference>
<dbReference type="RefSeq" id="WP_251840543.1">
    <property type="nucleotide sequence ID" value="NZ_JACSPO010000011.1"/>
</dbReference>